<evidence type="ECO:0000256" key="2">
    <source>
        <dbReference type="ARBA" id="ARBA00022598"/>
    </source>
</evidence>
<keyword evidence="3" id="KW-0547">Nucleotide-binding</keyword>
<keyword evidence="3" id="KW-0067">ATP-binding</keyword>
<protein>
    <recommendedName>
        <fullName evidence="4">ATP-grasp domain-containing protein</fullName>
    </recommendedName>
</protein>
<evidence type="ECO:0000259" key="4">
    <source>
        <dbReference type="PROSITE" id="PS50975"/>
    </source>
</evidence>
<dbReference type="STRING" id="1817863.A2Y62_19435"/>
<dbReference type="Pfam" id="PF07478">
    <property type="entry name" value="Dala_Dala_lig_C"/>
    <property type="match status" value="1"/>
</dbReference>
<accession>A0A1F5VN40</accession>
<dbReference type="InterPro" id="IPR013815">
    <property type="entry name" value="ATP_grasp_subdomain_1"/>
</dbReference>
<comment type="similarity">
    <text evidence="1">Belongs to the D-alanine--D-alanine ligase family.</text>
</comment>
<dbReference type="InterPro" id="IPR011095">
    <property type="entry name" value="Dala_Dala_lig_C"/>
</dbReference>
<organism evidence="5 6">
    <name type="scientific">Candidatus Fischerbacteria bacterium RBG_13_37_8</name>
    <dbReference type="NCBI Taxonomy" id="1817863"/>
    <lineage>
        <taxon>Bacteria</taxon>
        <taxon>Candidatus Fischeribacteriota</taxon>
    </lineage>
</organism>
<feature type="domain" description="ATP-grasp" evidence="4">
    <location>
        <begin position="117"/>
        <end position="327"/>
    </location>
</feature>
<dbReference type="PROSITE" id="PS50975">
    <property type="entry name" value="ATP_GRASP"/>
    <property type="match status" value="1"/>
</dbReference>
<dbReference type="InterPro" id="IPR011761">
    <property type="entry name" value="ATP-grasp"/>
</dbReference>
<proteinExistence type="inferred from homology"/>
<dbReference type="EMBL" id="MFGW01000131">
    <property type="protein sequence ID" value="OGF64813.1"/>
    <property type="molecule type" value="Genomic_DNA"/>
</dbReference>
<evidence type="ECO:0000256" key="3">
    <source>
        <dbReference type="PROSITE-ProRule" id="PRU00409"/>
    </source>
</evidence>
<dbReference type="SUPFAM" id="SSF56059">
    <property type="entry name" value="Glutathione synthetase ATP-binding domain-like"/>
    <property type="match status" value="1"/>
</dbReference>
<gene>
    <name evidence="5" type="ORF">A2Y62_19435</name>
</gene>
<dbReference type="Gene3D" id="3.30.470.20">
    <property type="entry name" value="ATP-grasp fold, B domain"/>
    <property type="match status" value="1"/>
</dbReference>
<dbReference type="AlphaFoldDB" id="A0A1F5VN40"/>
<dbReference type="Proteomes" id="UP000178943">
    <property type="component" value="Unassembled WGS sequence"/>
</dbReference>
<dbReference type="GO" id="GO:0046872">
    <property type="term" value="F:metal ion binding"/>
    <property type="evidence" value="ECO:0007669"/>
    <property type="project" value="InterPro"/>
</dbReference>
<evidence type="ECO:0000313" key="5">
    <source>
        <dbReference type="EMBL" id="OGF64813.1"/>
    </source>
</evidence>
<comment type="caution">
    <text evidence="5">The sequence shown here is derived from an EMBL/GenBank/DDBJ whole genome shotgun (WGS) entry which is preliminary data.</text>
</comment>
<evidence type="ECO:0000256" key="1">
    <source>
        <dbReference type="ARBA" id="ARBA00010871"/>
    </source>
</evidence>
<dbReference type="PANTHER" id="PTHR23132:SF23">
    <property type="entry name" value="D-ALANINE--D-ALANINE LIGASE B"/>
    <property type="match status" value="1"/>
</dbReference>
<reference evidence="5 6" key="1">
    <citation type="journal article" date="2016" name="Nat. Commun.">
        <title>Thousands of microbial genomes shed light on interconnected biogeochemical processes in an aquifer system.</title>
        <authorList>
            <person name="Anantharaman K."/>
            <person name="Brown C.T."/>
            <person name="Hug L.A."/>
            <person name="Sharon I."/>
            <person name="Castelle C.J."/>
            <person name="Probst A.J."/>
            <person name="Thomas B.C."/>
            <person name="Singh A."/>
            <person name="Wilkins M.J."/>
            <person name="Karaoz U."/>
            <person name="Brodie E.L."/>
            <person name="Williams K.H."/>
            <person name="Hubbard S.S."/>
            <person name="Banfield J.F."/>
        </authorList>
    </citation>
    <scope>NUCLEOTIDE SEQUENCE [LARGE SCALE GENOMIC DNA]</scope>
</reference>
<dbReference type="GO" id="GO:0008716">
    <property type="term" value="F:D-alanine-D-alanine ligase activity"/>
    <property type="evidence" value="ECO:0007669"/>
    <property type="project" value="InterPro"/>
</dbReference>
<dbReference type="GO" id="GO:0005524">
    <property type="term" value="F:ATP binding"/>
    <property type="evidence" value="ECO:0007669"/>
    <property type="project" value="UniProtKB-UniRule"/>
</dbReference>
<evidence type="ECO:0000313" key="6">
    <source>
        <dbReference type="Proteomes" id="UP000178943"/>
    </source>
</evidence>
<keyword evidence="2" id="KW-0436">Ligase</keyword>
<sequence>MKKKLVGIVYNQHSDEDSYLYSEADEAVMEEVNAIKKSLARLGFDYMLMPFRKEKFRSLLKKIIEHDWFCIVNLCESIDGKNLDQIQMPATFDIMNICYTGSGTYSLAVTTDKAAAKGVLAAFNLPVPRYNIVTVGDSVPDKVKFPIIVKPQFEDASVGIDDTSVVYNHKQLVKKVHDLHTKMNQSVILEQYIDGREINVAVFEDDRINALPVSEIIFKDFPEGFPRIVTYKAKWDKNSWEEKQTVGICPAKLSKKTELYLKKIAVKAFKVSKCRDYARVDIRLNNRNKPYIIEVNANPDISPDAGFMRSWYTSGRNYDDFVKLIVHKAHNRGLKA</sequence>
<dbReference type="PANTHER" id="PTHR23132">
    <property type="entry name" value="D-ALANINE--D-ALANINE LIGASE"/>
    <property type="match status" value="1"/>
</dbReference>
<dbReference type="Gene3D" id="3.30.1490.20">
    <property type="entry name" value="ATP-grasp fold, A domain"/>
    <property type="match status" value="1"/>
</dbReference>
<name>A0A1F5VN40_9BACT</name>